<dbReference type="InterPro" id="IPR007139">
    <property type="entry name" value="DUF349"/>
</dbReference>
<evidence type="ECO:0000313" key="3">
    <source>
        <dbReference type="Proteomes" id="UP001500359"/>
    </source>
</evidence>
<feature type="coiled-coil region" evidence="1">
    <location>
        <begin position="222"/>
        <end position="249"/>
    </location>
</feature>
<comment type="caution">
    <text evidence="2">The sequence shown here is derived from an EMBL/GenBank/DDBJ whole genome shotgun (WGS) entry which is preliminary data.</text>
</comment>
<protein>
    <recommendedName>
        <fullName evidence="4">DUF349 domain-containing protein</fullName>
    </recommendedName>
</protein>
<organism evidence="2 3">
    <name type="scientific">Aliiglaciecola litoralis</name>
    <dbReference type="NCBI Taxonomy" id="582857"/>
    <lineage>
        <taxon>Bacteria</taxon>
        <taxon>Pseudomonadati</taxon>
        <taxon>Pseudomonadota</taxon>
        <taxon>Gammaproteobacteria</taxon>
        <taxon>Alteromonadales</taxon>
        <taxon>Alteromonadaceae</taxon>
        <taxon>Aliiglaciecola</taxon>
    </lineage>
</organism>
<evidence type="ECO:0000256" key="1">
    <source>
        <dbReference type="SAM" id="Coils"/>
    </source>
</evidence>
<evidence type="ECO:0000313" key="2">
    <source>
        <dbReference type="EMBL" id="GAA0857535.1"/>
    </source>
</evidence>
<reference evidence="2 3" key="1">
    <citation type="journal article" date="2019" name="Int. J. Syst. Evol. Microbiol.">
        <title>The Global Catalogue of Microorganisms (GCM) 10K type strain sequencing project: providing services to taxonomists for standard genome sequencing and annotation.</title>
        <authorList>
            <consortium name="The Broad Institute Genomics Platform"/>
            <consortium name="The Broad Institute Genome Sequencing Center for Infectious Disease"/>
            <person name="Wu L."/>
            <person name="Ma J."/>
        </authorList>
    </citation>
    <scope>NUCLEOTIDE SEQUENCE [LARGE SCALE GENOMIC DNA]</scope>
    <source>
        <strain evidence="2 3">JCM 15896</strain>
    </source>
</reference>
<accession>A0ABN1LLN2</accession>
<keyword evidence="1" id="KW-0175">Coiled coil</keyword>
<dbReference type="RefSeq" id="WP_343860221.1">
    <property type="nucleotide sequence ID" value="NZ_BAAAFD010000006.1"/>
</dbReference>
<gene>
    <name evidence="2" type="ORF">GCM10009114_23710</name>
</gene>
<dbReference type="Proteomes" id="UP001500359">
    <property type="component" value="Unassembled WGS sequence"/>
</dbReference>
<evidence type="ECO:0008006" key="4">
    <source>
        <dbReference type="Google" id="ProtNLM"/>
    </source>
</evidence>
<dbReference type="EMBL" id="BAAAFD010000006">
    <property type="protein sequence ID" value="GAA0857535.1"/>
    <property type="molecule type" value="Genomic_DNA"/>
</dbReference>
<dbReference type="Pfam" id="PF03993">
    <property type="entry name" value="DUF349"/>
    <property type="match status" value="2"/>
</dbReference>
<keyword evidence="3" id="KW-1185">Reference proteome</keyword>
<name>A0ABN1LLN2_9ALTE</name>
<sequence length="938" mass="108047">MIFKKLFRPKHQHPDPQIRIQGIQALLPEQAEHKSDLHELAFNDEDPSVNLAALKRLNSFALWCKMAETAKSERIRKKAQAMVEDALFERGDLQLSEQERQRFVAECKSTALLEKLLNLPWLKSDQSGLLVQVLDKINKPHVMQQVFVQSDIESVQLSLINRIDEQSILNKCLKKTSFDSVKQQIRDKLEAAFIAKTRPIEVEKQTRMVLSQLLALKDKSDYAEIQDKYQELVEQYQQLAAQFSCLKADVKSNLIERFEDISRKVQASLEQLAPQWQANQAARALEQRITTLSDAARQCMAGVDELLQGDLEQVDTTSLTSIELELQQFQKQIDDVLSDISRQQVDLRVKLERLRHDITATLTTLNALPKLQQAIERAVEFLTVFAALPLPTDHSQVDASASYIKDQRFQWKQLTAPYQSYWPKTLSTQWDELHQRWRAAIKQLKESIKQNETRCRTKLKAIEQLVNQGKFKAAMSLYARVESWYFGLPERNQAYLQRSFDKVKNEIENLKDWQHYIAQPRKPALLKEAEAIRDKPLGIDKQASEVKRLRSEWNSLGKIDSEADSALNSAFESTLESAFEPCRQHYAQLQQEREDNLAKKQSVLKELDALTHSELDDKHVADQLASLQKQWRQIGKVDYKMLSELNEQYQASIDPVKQRVENYYQTNAEQKQSLLNKSLKLMEFEDIDLAIEQAKQLQKQWKHIGFAGPKRDGSLWQEFRQSNDQVFAKRQSLQDDAKQAIKQQINEFQLQLDPLVAQISEANSVSQLDSAKQDLGRLTSLLEDMDDKGSKGFRTKLSQLDKRIAEKRQQAISQQKANEITQLFNVLESSIENSLDDSVLASLSASWRQRLTDPTRPGYSRLELNVLLDILHEVPSSDAEQSLRSELQLTLMSKKLQEGVTLTAKDVLNMWLQHGAVEPQQKALLERLKKHVDEHAML</sequence>
<proteinExistence type="predicted"/>